<name>A0A017S5R1_ASPRC</name>
<evidence type="ECO:0000313" key="11">
    <source>
        <dbReference type="Proteomes" id="UP000019804"/>
    </source>
</evidence>
<dbReference type="Gene3D" id="3.55.40.20">
    <property type="entry name" value="Iron/manganese superoxide dismutase, C-terminal domain"/>
    <property type="match status" value="1"/>
</dbReference>
<dbReference type="HOGENOM" id="CLU_017507_0_0_1"/>
<evidence type="ECO:0000256" key="3">
    <source>
        <dbReference type="ARBA" id="ARBA00022723"/>
    </source>
</evidence>
<dbReference type="AlphaFoldDB" id="A0A017S5R1"/>
<dbReference type="SUPFAM" id="SSF54719">
    <property type="entry name" value="Fe,Mn superoxide dismutase (SOD), C-terminal domain"/>
    <property type="match status" value="1"/>
</dbReference>
<keyword evidence="3" id="KW-0479">Metal-binding</keyword>
<comment type="catalytic activity">
    <reaction evidence="6">
        <text>2 superoxide + 2 H(+) = H2O2 + O2</text>
        <dbReference type="Rhea" id="RHEA:20696"/>
        <dbReference type="ChEBI" id="CHEBI:15378"/>
        <dbReference type="ChEBI" id="CHEBI:15379"/>
        <dbReference type="ChEBI" id="CHEBI:16240"/>
        <dbReference type="ChEBI" id="CHEBI:18421"/>
        <dbReference type="EC" id="1.15.1.1"/>
    </reaction>
</comment>
<evidence type="ECO:0000313" key="10">
    <source>
        <dbReference type="EMBL" id="EYE92171.1"/>
    </source>
</evidence>
<keyword evidence="4" id="KW-0049">Antioxidant</keyword>
<evidence type="ECO:0000256" key="4">
    <source>
        <dbReference type="ARBA" id="ARBA00022862"/>
    </source>
</evidence>
<proteinExistence type="inferred from homology"/>
<dbReference type="GO" id="GO:0005739">
    <property type="term" value="C:mitochondrion"/>
    <property type="evidence" value="ECO:0007669"/>
    <property type="project" value="TreeGrafter"/>
</dbReference>
<accession>A0A017S5R1</accession>
<dbReference type="Proteomes" id="UP000019804">
    <property type="component" value="Unassembled WGS sequence"/>
</dbReference>
<dbReference type="InterPro" id="IPR036324">
    <property type="entry name" value="Mn/Fe_SOD_N_sf"/>
</dbReference>
<evidence type="ECO:0000259" key="9">
    <source>
        <dbReference type="Pfam" id="PF02777"/>
    </source>
</evidence>
<gene>
    <name evidence="10" type="ORF">EURHEDRAFT_517739</name>
</gene>
<dbReference type="PRINTS" id="PR01703">
    <property type="entry name" value="MNSODISMTASE"/>
</dbReference>
<feature type="domain" description="Manganese/iron superoxide dismutase N-terminal" evidence="8">
    <location>
        <begin position="37"/>
        <end position="116"/>
    </location>
</feature>
<dbReference type="GeneID" id="63701715"/>
<feature type="compositionally biased region" description="Low complexity" evidence="7">
    <location>
        <begin position="185"/>
        <end position="228"/>
    </location>
</feature>
<feature type="domain" description="Manganese/iron superoxide dismutase C-terminal" evidence="9">
    <location>
        <begin position="126"/>
        <end position="182"/>
    </location>
</feature>
<sequence length="718" mass="79477">MAASLFRTSTRAALRSGASATPRAGVAGLTFARGKATLPDLSYDYGALEPAISGQIMELHHKAHHNTYVNNYNAAVEQLQEAQHKGDISAQIALKPAINFNGGGHLNHTLFWENLAPKNAGGGEPPSGALASAIDNTFGGLDKLQAQINTALAGIQGSGWAWLVKDKQTGQISVRTYALTHNRTRTLSLASSSPSSVLTPGSTPTTSNTRTARPSTSRPSGTSSTGRPLKSASLVPGDRQGFRAFFANALRPKRSRRVLRKANASTPDLRSTALAQKLDDDIPPVPKLAPLQAHQEKYRAATGQIDSQLGENRDYTTILHSLGIHGTGNHEQDAEDWEYDPERPGEPLIASLSMTLWGMIAENLDPAARASLAFANKTLFNRLGPGPWIELGYPENREYRAEFLVSQDRFLPHHLLCFPCAKFHRRTQEGREKLQPANVLNPLFECPNARNTALPAPRHRITHGRNLYFAFVQLALRAYRFSPRYGITVESLSRRWQRDGWSHHSRYLVNRGRLLMRVVSSTFAPPDLPPSSQRLLLYSRDDYWPFFSACAHWRDGELMNTCKCALNHIPKPRATAGLQGFEHRAKDMSHGRTYNPNAITTLCGKCRPMRRCPDCPSEYLVEIKLTEDRENPKSIHFRHAIVVTRWCDLGDGTSPRSSPEWAAVNGEGERYDSFKALGKRTISGTFESALTDDTIPGQRVLNMNPRGKRLGEAGTNWY</sequence>
<dbReference type="InterPro" id="IPR050265">
    <property type="entry name" value="Fe/Mn_Superoxide_Dismutase"/>
</dbReference>
<dbReference type="PANTHER" id="PTHR11404">
    <property type="entry name" value="SUPEROXIDE DISMUTASE 2"/>
    <property type="match status" value="1"/>
</dbReference>
<comment type="similarity">
    <text evidence="1">Belongs to the iron/manganese superoxide dismutase family.</text>
</comment>
<dbReference type="GO" id="GO:0004784">
    <property type="term" value="F:superoxide dismutase activity"/>
    <property type="evidence" value="ECO:0007669"/>
    <property type="project" value="UniProtKB-EC"/>
</dbReference>
<feature type="region of interest" description="Disordered" evidence="7">
    <location>
        <begin position="185"/>
        <end position="235"/>
    </location>
</feature>
<evidence type="ECO:0000256" key="1">
    <source>
        <dbReference type="ARBA" id="ARBA00008714"/>
    </source>
</evidence>
<dbReference type="InterPro" id="IPR019832">
    <property type="entry name" value="Mn/Fe_SOD_C"/>
</dbReference>
<organism evidence="10 11">
    <name type="scientific">Aspergillus ruber (strain CBS 135680)</name>
    <dbReference type="NCBI Taxonomy" id="1388766"/>
    <lineage>
        <taxon>Eukaryota</taxon>
        <taxon>Fungi</taxon>
        <taxon>Dikarya</taxon>
        <taxon>Ascomycota</taxon>
        <taxon>Pezizomycotina</taxon>
        <taxon>Eurotiomycetes</taxon>
        <taxon>Eurotiomycetidae</taxon>
        <taxon>Eurotiales</taxon>
        <taxon>Aspergillaceae</taxon>
        <taxon>Aspergillus</taxon>
        <taxon>Aspergillus subgen. Aspergillus</taxon>
    </lineage>
</organism>
<dbReference type="Pfam" id="PF02777">
    <property type="entry name" value="Sod_Fe_C"/>
    <property type="match status" value="1"/>
</dbReference>
<dbReference type="STRING" id="1388766.A0A017S5R1"/>
<evidence type="ECO:0000256" key="5">
    <source>
        <dbReference type="ARBA" id="ARBA00023002"/>
    </source>
</evidence>
<dbReference type="PANTHER" id="PTHR11404:SF6">
    <property type="entry name" value="SUPEROXIDE DISMUTASE [MN], MITOCHONDRIAL"/>
    <property type="match status" value="1"/>
</dbReference>
<dbReference type="SUPFAM" id="SSF46609">
    <property type="entry name" value="Fe,Mn superoxide dismutase (SOD), N-terminal domain"/>
    <property type="match status" value="1"/>
</dbReference>
<keyword evidence="11" id="KW-1185">Reference proteome</keyword>
<dbReference type="GO" id="GO:0030145">
    <property type="term" value="F:manganese ion binding"/>
    <property type="evidence" value="ECO:0007669"/>
    <property type="project" value="TreeGrafter"/>
</dbReference>
<dbReference type="InterPro" id="IPR036314">
    <property type="entry name" value="SOD_C_sf"/>
</dbReference>
<dbReference type="EC" id="1.15.1.1" evidence="2"/>
<reference evidence="11" key="1">
    <citation type="journal article" date="2014" name="Nat. Commun.">
        <title>Genomic adaptations of the halophilic Dead Sea filamentous fungus Eurotium rubrum.</title>
        <authorList>
            <person name="Kis-Papo T."/>
            <person name="Weig A.R."/>
            <person name="Riley R."/>
            <person name="Persoh D."/>
            <person name="Salamov A."/>
            <person name="Sun H."/>
            <person name="Lipzen A."/>
            <person name="Wasser S.P."/>
            <person name="Rambold G."/>
            <person name="Grigoriev I.V."/>
            <person name="Nevo E."/>
        </authorList>
    </citation>
    <scope>NUCLEOTIDE SEQUENCE [LARGE SCALE GENOMIC DNA]</scope>
    <source>
        <strain evidence="11">CBS 135680</strain>
    </source>
</reference>
<dbReference type="EMBL" id="KK088438">
    <property type="protein sequence ID" value="EYE92171.1"/>
    <property type="molecule type" value="Genomic_DNA"/>
</dbReference>
<evidence type="ECO:0000256" key="6">
    <source>
        <dbReference type="ARBA" id="ARBA00049204"/>
    </source>
</evidence>
<evidence type="ECO:0000256" key="2">
    <source>
        <dbReference type="ARBA" id="ARBA00012682"/>
    </source>
</evidence>
<dbReference type="OrthoDB" id="3912356at2759"/>
<dbReference type="Pfam" id="PF00081">
    <property type="entry name" value="Sod_Fe_N"/>
    <property type="match status" value="1"/>
</dbReference>
<dbReference type="FunFam" id="1.10.287.990:FF:000001">
    <property type="entry name" value="Superoxide dismutase"/>
    <property type="match status" value="1"/>
</dbReference>
<keyword evidence="5" id="KW-0560">Oxidoreductase</keyword>
<dbReference type="InterPro" id="IPR019831">
    <property type="entry name" value="Mn/Fe_SOD_N"/>
</dbReference>
<dbReference type="RefSeq" id="XP_040635859.1">
    <property type="nucleotide sequence ID" value="XM_040786591.1"/>
</dbReference>
<evidence type="ECO:0000256" key="7">
    <source>
        <dbReference type="SAM" id="MobiDB-lite"/>
    </source>
</evidence>
<dbReference type="Gene3D" id="1.10.287.990">
    <property type="entry name" value="Fe,Mn superoxide dismutase (SOD) domain"/>
    <property type="match status" value="1"/>
</dbReference>
<dbReference type="InterPro" id="IPR001189">
    <property type="entry name" value="Mn/Fe_SOD"/>
</dbReference>
<protein>
    <recommendedName>
        <fullName evidence="2">superoxide dismutase</fullName>
        <ecNumber evidence="2">1.15.1.1</ecNumber>
    </recommendedName>
</protein>
<evidence type="ECO:0000259" key="8">
    <source>
        <dbReference type="Pfam" id="PF00081"/>
    </source>
</evidence>